<evidence type="ECO:0000256" key="2">
    <source>
        <dbReference type="SAM" id="Phobius"/>
    </source>
</evidence>
<keyword evidence="4" id="KW-1185">Reference proteome</keyword>
<reference evidence="3" key="1">
    <citation type="submission" date="2023-03" db="EMBL/GenBank/DDBJ databases">
        <title>Massive genome expansion in bonnet fungi (Mycena s.s.) driven by repeated elements and novel gene families across ecological guilds.</title>
        <authorList>
            <consortium name="Lawrence Berkeley National Laboratory"/>
            <person name="Harder C.B."/>
            <person name="Miyauchi S."/>
            <person name="Viragh M."/>
            <person name="Kuo A."/>
            <person name="Thoen E."/>
            <person name="Andreopoulos B."/>
            <person name="Lu D."/>
            <person name="Skrede I."/>
            <person name="Drula E."/>
            <person name="Henrissat B."/>
            <person name="Morin E."/>
            <person name="Kohler A."/>
            <person name="Barry K."/>
            <person name="LaButti K."/>
            <person name="Morin E."/>
            <person name="Salamov A."/>
            <person name="Lipzen A."/>
            <person name="Mereny Z."/>
            <person name="Hegedus B."/>
            <person name="Baldrian P."/>
            <person name="Stursova M."/>
            <person name="Weitz H."/>
            <person name="Taylor A."/>
            <person name="Grigoriev I.V."/>
            <person name="Nagy L.G."/>
            <person name="Martin F."/>
            <person name="Kauserud H."/>
        </authorList>
    </citation>
    <scope>NUCLEOTIDE SEQUENCE</scope>
    <source>
        <strain evidence="3">CBHHK182m</strain>
    </source>
</reference>
<dbReference type="SUPFAM" id="SSF52540">
    <property type="entry name" value="P-loop containing nucleoside triphosphate hydrolases"/>
    <property type="match status" value="1"/>
</dbReference>
<keyword evidence="2" id="KW-0812">Transmembrane</keyword>
<dbReference type="InterPro" id="IPR027417">
    <property type="entry name" value="P-loop_NTPase"/>
</dbReference>
<dbReference type="EMBL" id="JARKIB010000052">
    <property type="protein sequence ID" value="KAJ7754567.1"/>
    <property type="molecule type" value="Genomic_DNA"/>
</dbReference>
<evidence type="ECO:0000313" key="4">
    <source>
        <dbReference type="Proteomes" id="UP001215598"/>
    </source>
</evidence>
<comment type="caution">
    <text evidence="3">The sequence shown here is derived from an EMBL/GenBank/DDBJ whole genome shotgun (WGS) entry which is preliminary data.</text>
</comment>
<dbReference type="Proteomes" id="UP001215598">
    <property type="component" value="Unassembled WGS sequence"/>
</dbReference>
<protein>
    <submittedName>
        <fullName evidence="3">Uncharacterized protein</fullName>
    </submittedName>
</protein>
<feature type="region of interest" description="Disordered" evidence="1">
    <location>
        <begin position="114"/>
        <end position="138"/>
    </location>
</feature>
<gene>
    <name evidence="3" type="ORF">B0H16DRAFT_748305</name>
</gene>
<evidence type="ECO:0000313" key="3">
    <source>
        <dbReference type="EMBL" id="KAJ7754567.1"/>
    </source>
</evidence>
<evidence type="ECO:0000256" key="1">
    <source>
        <dbReference type="SAM" id="MobiDB-lite"/>
    </source>
</evidence>
<name>A0AAD7J3X0_9AGAR</name>
<sequence length="385" mass="41143">MGIELVSATADARGRGAHLLATVQVILGVVFSLFYILWTCIIRPCTPKHAELSSKAALDCEKGYADVYQSRARLIAAIQRRDAADAAFQAQVSALLAPIRQRLAEIKRHGVCCPPQARRSDTPGPADNRETAPDLPPPPQIFCGREQELAILVNTFTPPRQAHTTLVGVEGAGTSMLALAFLHHAEVVRAFGTRRFFLQCADSAADNIAALAYALGLPHTPADPMLVIARLAACPLQTLVVLDGVHDTTTDLLAALARMPCVSLLLAMHTPMESSPLHRCLHNFPEIPVGPLPLPAARALFCAIADLPAGMVALPEPLFTHNSEATHAVPHPDPNGALVDALLHRAGCLPRTVVELAQRAQYEPLSFLLDCCLEEGSIDSEGGVL</sequence>
<organism evidence="3 4">
    <name type="scientific">Mycena metata</name>
    <dbReference type="NCBI Taxonomy" id="1033252"/>
    <lineage>
        <taxon>Eukaryota</taxon>
        <taxon>Fungi</taxon>
        <taxon>Dikarya</taxon>
        <taxon>Basidiomycota</taxon>
        <taxon>Agaricomycotina</taxon>
        <taxon>Agaricomycetes</taxon>
        <taxon>Agaricomycetidae</taxon>
        <taxon>Agaricales</taxon>
        <taxon>Marasmiineae</taxon>
        <taxon>Mycenaceae</taxon>
        <taxon>Mycena</taxon>
    </lineage>
</organism>
<keyword evidence="2" id="KW-1133">Transmembrane helix</keyword>
<proteinExistence type="predicted"/>
<dbReference type="AlphaFoldDB" id="A0AAD7J3X0"/>
<feature type="transmembrane region" description="Helical" evidence="2">
    <location>
        <begin position="19"/>
        <end position="38"/>
    </location>
</feature>
<keyword evidence="2" id="KW-0472">Membrane</keyword>
<accession>A0AAD7J3X0</accession>
<dbReference type="Gene3D" id="3.40.50.300">
    <property type="entry name" value="P-loop containing nucleotide triphosphate hydrolases"/>
    <property type="match status" value="1"/>
</dbReference>